<dbReference type="Pfam" id="PF08818">
    <property type="entry name" value="DUF1801"/>
    <property type="match status" value="1"/>
</dbReference>
<evidence type="ECO:0000313" key="2">
    <source>
        <dbReference type="EMBL" id="MFC5272392.1"/>
    </source>
</evidence>
<reference evidence="3" key="1">
    <citation type="journal article" date="2019" name="Int. J. Syst. Evol. Microbiol.">
        <title>The Global Catalogue of Microorganisms (GCM) 10K type strain sequencing project: providing services to taxonomists for standard genome sequencing and annotation.</title>
        <authorList>
            <consortium name="The Broad Institute Genomics Platform"/>
            <consortium name="The Broad Institute Genome Sequencing Center for Infectious Disease"/>
            <person name="Wu L."/>
            <person name="Ma J."/>
        </authorList>
    </citation>
    <scope>NUCLEOTIDE SEQUENCE [LARGE SCALE GENOMIC DNA]</scope>
    <source>
        <strain evidence="3">KACC 12602</strain>
    </source>
</reference>
<feature type="domain" description="YdhG-like" evidence="1">
    <location>
        <begin position="29"/>
        <end position="131"/>
    </location>
</feature>
<dbReference type="RefSeq" id="WP_378018751.1">
    <property type="nucleotide sequence ID" value="NZ_JBHSKT010000018.1"/>
</dbReference>
<organism evidence="2 3">
    <name type="scientific">Adhaeribacter terreus</name>
    <dbReference type="NCBI Taxonomy" id="529703"/>
    <lineage>
        <taxon>Bacteria</taxon>
        <taxon>Pseudomonadati</taxon>
        <taxon>Bacteroidota</taxon>
        <taxon>Cytophagia</taxon>
        <taxon>Cytophagales</taxon>
        <taxon>Hymenobacteraceae</taxon>
        <taxon>Adhaeribacter</taxon>
    </lineage>
</organism>
<comment type="caution">
    <text evidence="2">The sequence shown here is derived from an EMBL/GenBank/DDBJ whole genome shotgun (WGS) entry which is preliminary data.</text>
</comment>
<dbReference type="EMBL" id="JBHSKT010000018">
    <property type="protein sequence ID" value="MFC5272392.1"/>
    <property type="molecule type" value="Genomic_DNA"/>
</dbReference>
<gene>
    <name evidence="2" type="ORF">ACFPIB_17380</name>
</gene>
<accession>A0ABW0EEN4</accession>
<protein>
    <submittedName>
        <fullName evidence="2">DUF1801 domain-containing protein</fullName>
    </submittedName>
</protein>
<proteinExistence type="predicted"/>
<sequence length="137" mass="15516">MGKLAEIKTKEDSASVTDFLNAIPDETKRQDSFRVLKMMQKAMQEEPKMWGTSMIGFGNKIYKSPTSGREVAWFKMGFSPRKANLSLHLINLKQHAADLEKLGKHKTGEGCLYINKLSDVDLNILEEIINKTAKNEQ</sequence>
<name>A0ABW0EEN4_9BACT</name>
<evidence type="ECO:0000259" key="1">
    <source>
        <dbReference type="Pfam" id="PF08818"/>
    </source>
</evidence>
<dbReference type="InterPro" id="IPR014922">
    <property type="entry name" value="YdhG-like"/>
</dbReference>
<dbReference type="Proteomes" id="UP001596161">
    <property type="component" value="Unassembled WGS sequence"/>
</dbReference>
<keyword evidence="3" id="KW-1185">Reference proteome</keyword>
<evidence type="ECO:0000313" key="3">
    <source>
        <dbReference type="Proteomes" id="UP001596161"/>
    </source>
</evidence>